<dbReference type="SMART" id="SM00342">
    <property type="entry name" value="HTH_ARAC"/>
    <property type="match status" value="1"/>
</dbReference>
<dbReference type="AlphaFoldDB" id="A0A410PX19"/>
<evidence type="ECO:0000313" key="5">
    <source>
        <dbReference type="EMBL" id="QAT43416.1"/>
    </source>
</evidence>
<evidence type="ECO:0000256" key="3">
    <source>
        <dbReference type="ARBA" id="ARBA00023163"/>
    </source>
</evidence>
<keyword evidence="6" id="KW-1185">Reference proteome</keyword>
<dbReference type="Gene3D" id="2.60.120.10">
    <property type="entry name" value="Jelly Rolls"/>
    <property type="match status" value="1"/>
</dbReference>
<dbReference type="PROSITE" id="PS01124">
    <property type="entry name" value="HTH_ARAC_FAMILY_2"/>
    <property type="match status" value="1"/>
</dbReference>
<dbReference type="SUPFAM" id="SSF46689">
    <property type="entry name" value="Homeodomain-like"/>
    <property type="match status" value="2"/>
</dbReference>
<accession>A0A410PX19</accession>
<dbReference type="PANTHER" id="PTHR43280">
    <property type="entry name" value="ARAC-FAMILY TRANSCRIPTIONAL REGULATOR"/>
    <property type="match status" value="1"/>
</dbReference>
<protein>
    <submittedName>
        <fullName evidence="5">AraC family transcriptional regulator</fullName>
    </submittedName>
</protein>
<dbReference type="Gene3D" id="1.10.10.60">
    <property type="entry name" value="Homeodomain-like"/>
    <property type="match status" value="2"/>
</dbReference>
<feature type="domain" description="HTH araC/xylS-type" evidence="4">
    <location>
        <begin position="177"/>
        <end position="275"/>
    </location>
</feature>
<evidence type="ECO:0000313" key="6">
    <source>
        <dbReference type="Proteomes" id="UP000287601"/>
    </source>
</evidence>
<reference evidence="5 6" key="1">
    <citation type="submission" date="2019-01" db="EMBL/GenBank/DDBJ databases">
        <title>Draft genomes of a novel of Aminipila strains.</title>
        <authorList>
            <person name="Ma S."/>
        </authorList>
    </citation>
    <scope>NUCLEOTIDE SEQUENCE [LARGE SCALE GENOMIC DNA]</scope>
    <source>
        <strain evidence="6">JN-39</strain>
    </source>
</reference>
<dbReference type="Gene3D" id="2.60.40.1500">
    <property type="entry name" value="Glycosyl hydrolase domain, family 39"/>
    <property type="match status" value="1"/>
</dbReference>
<proteinExistence type="predicted"/>
<dbReference type="InterPro" id="IPR013096">
    <property type="entry name" value="Cupin_2"/>
</dbReference>
<dbReference type="InterPro" id="IPR011051">
    <property type="entry name" value="RmlC_Cupin_sf"/>
</dbReference>
<organism evidence="5 6">
    <name type="scientific">Aminipila luticellarii</name>
    <dbReference type="NCBI Taxonomy" id="2507160"/>
    <lineage>
        <taxon>Bacteria</taxon>
        <taxon>Bacillati</taxon>
        <taxon>Bacillota</taxon>
        <taxon>Clostridia</taxon>
        <taxon>Peptostreptococcales</taxon>
        <taxon>Anaerovoracaceae</taxon>
        <taxon>Aminipila</taxon>
    </lineage>
</organism>
<gene>
    <name evidence="5" type="ORF">EQM06_09425</name>
</gene>
<dbReference type="Gene3D" id="3.20.20.80">
    <property type="entry name" value="Glycosidases"/>
    <property type="match status" value="1"/>
</dbReference>
<dbReference type="InterPro" id="IPR014710">
    <property type="entry name" value="RmlC-like_jellyroll"/>
</dbReference>
<name>A0A410PX19_9FIRM</name>
<evidence type="ECO:0000256" key="1">
    <source>
        <dbReference type="ARBA" id="ARBA00023015"/>
    </source>
</evidence>
<dbReference type="Pfam" id="PF07883">
    <property type="entry name" value="Cupin_2"/>
    <property type="match status" value="1"/>
</dbReference>
<dbReference type="Proteomes" id="UP000287601">
    <property type="component" value="Chromosome"/>
</dbReference>
<sequence>MLLEKNFYPDDFPMNIRIGNLKEYPIHYHYDIEFVFVLKGEIKLKNGYYTYTLKEGDIFTNNGHEVHAIYEGLGENIVAVIQVSNLFFTQYVPDLCKSCYRTYTAKEYDPRYDKLKKMLLMILLDYLKKSRNYEQQCIHSMLEFIQYLNSNFNLFAFEDQVVVQVKNNNAVLMERMSRIINYIYENHSEKITLKDLAKLENLNEYYISHLIKEFTGMSFRELLCFARVEWSEIYLLNTDKTIASIAREVGFSTTAFYETHFIKWFKKTPEEHRKIYAPMASNIRSTQFDIIPINQAIHIIKQNLSSMNSQDKNTNQVQKLSLDISVDAAAEPLRTLEPEFEIALTPAGYDTLGIRLYDHLSNFNCKEVTIKTNSSSSDSPVFILKRELEQKGYKTAVKSTEVLNGFTSFGLDSAAHGIHILKENLFGQNKRISINLIDLGDKETILKGMPSILTSGGIPKPSYYAYWLLSILRGTLICRGKHYAVIRACGTHPDYFIVVFNYNEEIDRLCTRNATVHETQDVLHSFNDQLDIHFILNHLSGDYLISRYSIDHHNNLFDYMSKLNFPDSLNLSNHKTALLYTVPFLEIYTEKVTQDLNLHISLNGLGIQFIRIQQHLS</sequence>
<evidence type="ECO:0000256" key="2">
    <source>
        <dbReference type="ARBA" id="ARBA00023125"/>
    </source>
</evidence>
<dbReference type="SUPFAM" id="SSF51011">
    <property type="entry name" value="Glycosyl hydrolase domain"/>
    <property type="match status" value="1"/>
</dbReference>
<dbReference type="Pfam" id="PF12833">
    <property type="entry name" value="HTH_18"/>
    <property type="match status" value="1"/>
</dbReference>
<dbReference type="GO" id="GO:0003700">
    <property type="term" value="F:DNA-binding transcription factor activity"/>
    <property type="evidence" value="ECO:0007669"/>
    <property type="project" value="InterPro"/>
</dbReference>
<dbReference type="KEGG" id="amij:EQM06_09425"/>
<keyword evidence="1" id="KW-0805">Transcription regulation</keyword>
<dbReference type="InterPro" id="IPR018060">
    <property type="entry name" value="HTH_AraC"/>
</dbReference>
<dbReference type="InterPro" id="IPR018062">
    <property type="entry name" value="HTH_AraC-typ_CS"/>
</dbReference>
<dbReference type="SUPFAM" id="SSF51182">
    <property type="entry name" value="RmlC-like cupins"/>
    <property type="match status" value="1"/>
</dbReference>
<dbReference type="RefSeq" id="WP_128746196.1">
    <property type="nucleotide sequence ID" value="NZ_CP035281.1"/>
</dbReference>
<dbReference type="OrthoDB" id="9782164at2"/>
<evidence type="ECO:0000259" key="4">
    <source>
        <dbReference type="PROSITE" id="PS01124"/>
    </source>
</evidence>
<dbReference type="InterPro" id="IPR009057">
    <property type="entry name" value="Homeodomain-like_sf"/>
</dbReference>
<dbReference type="GO" id="GO:0043565">
    <property type="term" value="F:sequence-specific DNA binding"/>
    <property type="evidence" value="ECO:0007669"/>
    <property type="project" value="InterPro"/>
</dbReference>
<dbReference type="PANTHER" id="PTHR43280:SF34">
    <property type="entry name" value="ARAC-FAMILY TRANSCRIPTIONAL REGULATOR"/>
    <property type="match status" value="1"/>
</dbReference>
<keyword evidence="3" id="KW-0804">Transcription</keyword>
<dbReference type="PROSITE" id="PS00041">
    <property type="entry name" value="HTH_ARAC_FAMILY_1"/>
    <property type="match status" value="1"/>
</dbReference>
<dbReference type="EMBL" id="CP035281">
    <property type="protein sequence ID" value="QAT43416.1"/>
    <property type="molecule type" value="Genomic_DNA"/>
</dbReference>
<keyword evidence="2" id="KW-0238">DNA-binding</keyword>